<organism evidence="2 3">
    <name type="scientific">Pyronema omphalodes (strain CBS 100304)</name>
    <name type="common">Pyronema confluens</name>
    <dbReference type="NCBI Taxonomy" id="1076935"/>
    <lineage>
        <taxon>Eukaryota</taxon>
        <taxon>Fungi</taxon>
        <taxon>Dikarya</taxon>
        <taxon>Ascomycota</taxon>
        <taxon>Pezizomycotina</taxon>
        <taxon>Pezizomycetes</taxon>
        <taxon>Pezizales</taxon>
        <taxon>Pyronemataceae</taxon>
        <taxon>Pyronema</taxon>
    </lineage>
</organism>
<feature type="compositionally biased region" description="Polar residues" evidence="1">
    <location>
        <begin position="748"/>
        <end position="772"/>
    </location>
</feature>
<feature type="region of interest" description="Disordered" evidence="1">
    <location>
        <begin position="608"/>
        <end position="649"/>
    </location>
</feature>
<keyword evidence="3" id="KW-1185">Reference proteome</keyword>
<feature type="region of interest" description="Disordered" evidence="1">
    <location>
        <begin position="279"/>
        <end position="328"/>
    </location>
</feature>
<evidence type="ECO:0000313" key="2">
    <source>
        <dbReference type="EMBL" id="CCX15147.1"/>
    </source>
</evidence>
<feature type="compositionally biased region" description="Pro residues" evidence="1">
    <location>
        <begin position="25"/>
        <end position="34"/>
    </location>
</feature>
<feature type="region of interest" description="Disordered" evidence="1">
    <location>
        <begin position="708"/>
        <end position="772"/>
    </location>
</feature>
<feature type="compositionally biased region" description="Low complexity" evidence="1">
    <location>
        <begin position="625"/>
        <end position="645"/>
    </location>
</feature>
<evidence type="ECO:0000256" key="1">
    <source>
        <dbReference type="SAM" id="MobiDB-lite"/>
    </source>
</evidence>
<feature type="compositionally biased region" description="Pro residues" evidence="1">
    <location>
        <begin position="362"/>
        <end position="373"/>
    </location>
</feature>
<feature type="region of interest" description="Disordered" evidence="1">
    <location>
        <begin position="1"/>
        <end position="70"/>
    </location>
</feature>
<feature type="compositionally biased region" description="Basic and acidic residues" evidence="1">
    <location>
        <begin position="290"/>
        <end position="306"/>
    </location>
</feature>
<feature type="compositionally biased region" description="Low complexity" evidence="1">
    <location>
        <begin position="725"/>
        <end position="747"/>
    </location>
</feature>
<proteinExistence type="predicted"/>
<dbReference type="EMBL" id="HF936136">
    <property type="protein sequence ID" value="CCX15147.1"/>
    <property type="molecule type" value="Genomic_DNA"/>
</dbReference>
<feature type="compositionally biased region" description="Polar residues" evidence="1">
    <location>
        <begin position="307"/>
        <end position="317"/>
    </location>
</feature>
<reference evidence="2 3" key="1">
    <citation type="journal article" date="2013" name="PLoS Genet.">
        <title>The genome and development-dependent transcriptomes of Pyronema confluens: a window into fungal evolution.</title>
        <authorList>
            <person name="Traeger S."/>
            <person name="Altegoer F."/>
            <person name="Freitag M."/>
            <person name="Gabaldon T."/>
            <person name="Kempken F."/>
            <person name="Kumar A."/>
            <person name="Marcet-Houben M."/>
            <person name="Poggeler S."/>
            <person name="Stajich J.E."/>
            <person name="Nowrousian M."/>
        </authorList>
    </citation>
    <scope>NUCLEOTIDE SEQUENCE [LARGE SCALE GENOMIC DNA]</scope>
    <source>
        <strain evidence="3">CBS 100304</strain>
        <tissue evidence="2">Vegetative mycelium</tissue>
    </source>
</reference>
<feature type="region of interest" description="Disordered" evidence="1">
    <location>
        <begin position="156"/>
        <end position="203"/>
    </location>
</feature>
<name>U4LAF0_PYROM</name>
<feature type="compositionally biased region" description="Basic and acidic residues" evidence="1">
    <location>
        <begin position="180"/>
        <end position="203"/>
    </location>
</feature>
<sequence length="955" mass="103435">MYHPPARQSPTTLEQDPFTFMLNNTPPPPPPPVSANPHDLFKTPLPSAFISPTTPETPPRRPLPRRPRRNDDIEASLSSLFIPNRVDHVGDALAYARGSGRNKSLLVTLQVPRERFREILVQLSKVTSDLICTAPGVFVIASEYYANLENERGMKDLKEKSKLPARERNPNLVKRGRGRPRTDSKTPSRKNEKKSPLFKQWDRDYLDNTNDEDEFPSSYLAASVDRAAVSQRRKEAYIRRKKEEDKAKVDFLSAVTPSKGNKDVMKMIKTRYTDSMFEKDEDLNNDVEGEADREYVPDAPEGKDATNTRPRGVNSEQIPVEEDRMDIDAPQVAQPDLEYDRHEELYQPLQAQDSDSEYAPSAPLPSIPPPRPPRSLSISSPAENVPIPRQLSESILHQISPMDFSFLDKSLYPESNADEDQRLIPFSKDFAIIIKHPSNQNWQKEYDAFDANGNAITPGKLTKPDVPPVVPNDSVIQQPLPSLVHPQFDTSMQPPRPSPAPMSLLEQLRPKIPAKLVQQPHASAAPIAVVAPMSQAQPPIGLWGPANNPTTMWKPPPVSTFVVSTPPALLQQTKQTNQAAMWGALNKTSPVAPVATPKPHAGGLWTPKNAFSVNGPAPPSTGLWTPSQNPASTTSSAPPTFSQPQGISWRPSAPVAAMWRPCGPAQPSSAIPAPTFTSALSQAPQHQKCLWGAAPSPGMWTPSVPAATGTPVVKDQFSRPRGRGRPSASFSSTPATTSATVIPIATPSSHRQTSTPSSTPRANGRKTTISNTAASKAIPIKVDRKVNATTSGPEVTKRSPGSRKVTTEPSTKTVPRKIGATAITSASAPAKSGLAARKSAEVPLDSTKGGPASRKANATEVPTKGRPAHREVGPAAFRGSDRQRLVAAIAASKATKYRMTAVEITGLAAGPQVAQGAQGVRGEGERSQVSQGSIGACGLNFEEYVQVEEGKNPWE</sequence>
<feature type="region of interest" description="Disordered" evidence="1">
    <location>
        <begin position="786"/>
        <end position="814"/>
    </location>
</feature>
<feature type="region of interest" description="Disordered" evidence="1">
    <location>
        <begin position="829"/>
        <end position="873"/>
    </location>
</feature>
<dbReference type="Proteomes" id="UP000018144">
    <property type="component" value="Unassembled WGS sequence"/>
</dbReference>
<protein>
    <submittedName>
        <fullName evidence="2">Uncharacterized protein</fullName>
    </submittedName>
</protein>
<feature type="region of interest" description="Disordered" evidence="1">
    <location>
        <begin position="353"/>
        <end position="382"/>
    </location>
</feature>
<dbReference type="AlphaFoldDB" id="U4LAF0"/>
<feature type="compositionally biased region" description="Basic and acidic residues" evidence="1">
    <location>
        <begin position="156"/>
        <end position="169"/>
    </location>
</feature>
<evidence type="ECO:0000313" key="3">
    <source>
        <dbReference type="Proteomes" id="UP000018144"/>
    </source>
</evidence>
<feature type="compositionally biased region" description="Acidic residues" evidence="1">
    <location>
        <begin position="279"/>
        <end position="289"/>
    </location>
</feature>
<accession>U4LAF0</accession>
<gene>
    <name evidence="2" type="ORF">PCON_01422</name>
</gene>